<dbReference type="AlphaFoldDB" id="A0A0K2SZN5"/>
<sequence>MPIGELTPHFFSIYILKDNIFEIVYKFKLKYIYIAFLTTNMSQHYSRKKPF</sequence>
<reference evidence="1" key="1">
    <citation type="submission" date="2014-05" db="EMBL/GenBank/DDBJ databases">
        <authorList>
            <person name="Chronopoulou M."/>
        </authorList>
    </citation>
    <scope>NUCLEOTIDE SEQUENCE</scope>
    <source>
        <tissue evidence="1">Whole organism</tissue>
    </source>
</reference>
<accession>A0A0K2SZN5</accession>
<dbReference type="EMBL" id="HACA01001330">
    <property type="protein sequence ID" value="CDW18691.1"/>
    <property type="molecule type" value="Transcribed_RNA"/>
</dbReference>
<name>A0A0K2SZN5_LEPSM</name>
<organism evidence="1">
    <name type="scientific">Lepeophtheirus salmonis</name>
    <name type="common">Salmon louse</name>
    <name type="synonym">Caligus salmonis</name>
    <dbReference type="NCBI Taxonomy" id="72036"/>
    <lineage>
        <taxon>Eukaryota</taxon>
        <taxon>Metazoa</taxon>
        <taxon>Ecdysozoa</taxon>
        <taxon>Arthropoda</taxon>
        <taxon>Crustacea</taxon>
        <taxon>Multicrustacea</taxon>
        <taxon>Hexanauplia</taxon>
        <taxon>Copepoda</taxon>
        <taxon>Siphonostomatoida</taxon>
        <taxon>Caligidae</taxon>
        <taxon>Lepeophtheirus</taxon>
    </lineage>
</organism>
<evidence type="ECO:0000313" key="1">
    <source>
        <dbReference type="EMBL" id="CDW18691.1"/>
    </source>
</evidence>
<protein>
    <submittedName>
        <fullName evidence="1">Uncharacterized protein</fullName>
    </submittedName>
</protein>
<proteinExistence type="predicted"/>